<gene>
    <name evidence="1" type="ORF">PSON_ATCC_30995.1.T2100021</name>
</gene>
<accession>A0A8S1RLX4</accession>
<dbReference type="EMBL" id="CAJJDN010000210">
    <property type="protein sequence ID" value="CAD8129206.1"/>
    <property type="molecule type" value="Genomic_DNA"/>
</dbReference>
<dbReference type="AlphaFoldDB" id="A0A8S1RLX4"/>
<reference evidence="1" key="1">
    <citation type="submission" date="2021-01" db="EMBL/GenBank/DDBJ databases">
        <authorList>
            <consortium name="Genoscope - CEA"/>
            <person name="William W."/>
        </authorList>
    </citation>
    <scope>NUCLEOTIDE SEQUENCE</scope>
</reference>
<dbReference type="Proteomes" id="UP000692954">
    <property type="component" value="Unassembled WGS sequence"/>
</dbReference>
<protein>
    <submittedName>
        <fullName evidence="1">Uncharacterized protein</fullName>
    </submittedName>
</protein>
<sequence>MNSHSNKYFGFLLLSKMEEIKNEESIDHKENCNKV</sequence>
<organism evidence="1 2">
    <name type="scientific">Paramecium sonneborni</name>
    <dbReference type="NCBI Taxonomy" id="65129"/>
    <lineage>
        <taxon>Eukaryota</taxon>
        <taxon>Sar</taxon>
        <taxon>Alveolata</taxon>
        <taxon>Ciliophora</taxon>
        <taxon>Intramacronucleata</taxon>
        <taxon>Oligohymenophorea</taxon>
        <taxon>Peniculida</taxon>
        <taxon>Parameciidae</taxon>
        <taxon>Paramecium</taxon>
    </lineage>
</organism>
<proteinExistence type="predicted"/>
<comment type="caution">
    <text evidence="1">The sequence shown here is derived from an EMBL/GenBank/DDBJ whole genome shotgun (WGS) entry which is preliminary data.</text>
</comment>
<evidence type="ECO:0000313" key="1">
    <source>
        <dbReference type="EMBL" id="CAD8129206.1"/>
    </source>
</evidence>
<evidence type="ECO:0000313" key="2">
    <source>
        <dbReference type="Proteomes" id="UP000692954"/>
    </source>
</evidence>
<name>A0A8S1RLX4_9CILI</name>
<keyword evidence="2" id="KW-1185">Reference proteome</keyword>